<proteinExistence type="predicted"/>
<evidence type="ECO:0000313" key="5">
    <source>
        <dbReference type="Proteomes" id="UP000675554"/>
    </source>
</evidence>
<dbReference type="Gene3D" id="3.30.565.10">
    <property type="entry name" value="Histidine kinase-like ATPase, C-terminal domain"/>
    <property type="match status" value="1"/>
</dbReference>
<evidence type="ECO:0000313" key="4">
    <source>
        <dbReference type="EMBL" id="MBR7675365.1"/>
    </source>
</evidence>
<keyword evidence="5" id="KW-1185">Reference proteome</keyword>
<dbReference type="CDD" id="cd16936">
    <property type="entry name" value="HATPase_RsbW-like"/>
    <property type="match status" value="1"/>
</dbReference>
<dbReference type="GO" id="GO:0005524">
    <property type="term" value="F:ATP binding"/>
    <property type="evidence" value="ECO:0007669"/>
    <property type="project" value="UniProtKB-KW"/>
</dbReference>
<dbReference type="SUPFAM" id="SSF55874">
    <property type="entry name" value="ATPase domain of HSP90 chaperone/DNA topoisomerase II/histidine kinase"/>
    <property type="match status" value="1"/>
</dbReference>
<dbReference type="InterPro" id="IPR036890">
    <property type="entry name" value="HATPase_C_sf"/>
</dbReference>
<reference evidence="4" key="1">
    <citation type="submission" date="2021-04" db="EMBL/GenBank/DDBJ databases">
        <title>Sequencing of actinobacteria type strains.</title>
        <authorList>
            <person name="Nguyen G.-S."/>
            <person name="Wentzel A."/>
        </authorList>
    </citation>
    <scope>NUCLEOTIDE SEQUENCE</scope>
    <source>
        <strain evidence="4">DSM 42095</strain>
    </source>
</reference>
<comment type="caution">
    <text evidence="4">The sequence shown here is derived from an EMBL/GenBank/DDBJ whole genome shotgun (WGS) entry which is preliminary data.</text>
</comment>
<protein>
    <submittedName>
        <fullName evidence="4">ATP-binding protein</fullName>
    </submittedName>
</protein>
<sequence>MTATEPNETGSPGYSQPMPCEPESARRARALVDTALTLWRLADLVDVGKLVVSELVGNAVRHSRGAHMRVSVSLPTPRRVRIAVTDRSTASPAPRKPAGEEETGRGLLLVAALTDRWEVEYRDQGKTVWAELLADEGS</sequence>
<dbReference type="Pfam" id="PF13581">
    <property type="entry name" value="HATPase_c_2"/>
    <property type="match status" value="1"/>
</dbReference>
<keyword evidence="1" id="KW-0808">Transferase</keyword>
<evidence type="ECO:0000256" key="2">
    <source>
        <dbReference type="SAM" id="MobiDB-lite"/>
    </source>
</evidence>
<keyword evidence="4" id="KW-0547">Nucleotide-binding</keyword>
<evidence type="ECO:0000259" key="3">
    <source>
        <dbReference type="Pfam" id="PF13581"/>
    </source>
</evidence>
<dbReference type="PANTHER" id="PTHR35526">
    <property type="entry name" value="ANTI-SIGMA-F FACTOR RSBW-RELATED"/>
    <property type="match status" value="1"/>
</dbReference>
<keyword evidence="1" id="KW-0418">Kinase</keyword>
<keyword evidence="4" id="KW-0067">ATP-binding</keyword>
<dbReference type="EMBL" id="JAGSMN010000472">
    <property type="protein sequence ID" value="MBR7675365.1"/>
    <property type="molecule type" value="Genomic_DNA"/>
</dbReference>
<dbReference type="Proteomes" id="UP000675554">
    <property type="component" value="Unassembled WGS sequence"/>
</dbReference>
<accession>A0A8T4IUF4</accession>
<name>A0A8T4IUF4_9ACTN</name>
<dbReference type="InterPro" id="IPR003594">
    <property type="entry name" value="HATPase_dom"/>
</dbReference>
<gene>
    <name evidence="4" type="ORF">KDA82_20540</name>
</gene>
<keyword evidence="1" id="KW-0723">Serine/threonine-protein kinase</keyword>
<feature type="region of interest" description="Disordered" evidence="2">
    <location>
        <begin position="1"/>
        <end position="22"/>
    </location>
</feature>
<organism evidence="4 5">
    <name type="scientific">Streptomyces daliensis</name>
    <dbReference type="NCBI Taxonomy" id="299421"/>
    <lineage>
        <taxon>Bacteria</taxon>
        <taxon>Bacillati</taxon>
        <taxon>Actinomycetota</taxon>
        <taxon>Actinomycetes</taxon>
        <taxon>Kitasatosporales</taxon>
        <taxon>Streptomycetaceae</taxon>
        <taxon>Streptomyces</taxon>
    </lineage>
</organism>
<dbReference type="PANTHER" id="PTHR35526:SF3">
    <property type="entry name" value="ANTI-SIGMA-F FACTOR RSBW"/>
    <property type="match status" value="1"/>
</dbReference>
<feature type="compositionally biased region" description="Polar residues" evidence="2">
    <location>
        <begin position="1"/>
        <end position="14"/>
    </location>
</feature>
<feature type="domain" description="Histidine kinase/HSP90-like ATPase" evidence="3">
    <location>
        <begin position="19"/>
        <end position="130"/>
    </location>
</feature>
<dbReference type="GO" id="GO:0004674">
    <property type="term" value="F:protein serine/threonine kinase activity"/>
    <property type="evidence" value="ECO:0007669"/>
    <property type="project" value="UniProtKB-KW"/>
</dbReference>
<evidence type="ECO:0000256" key="1">
    <source>
        <dbReference type="ARBA" id="ARBA00022527"/>
    </source>
</evidence>
<dbReference type="InterPro" id="IPR050267">
    <property type="entry name" value="Anti-sigma-factor_SerPK"/>
</dbReference>
<dbReference type="AlphaFoldDB" id="A0A8T4IUF4"/>